<accession>A0A179FK44</accession>
<name>A0A179FK44_METCM</name>
<proteinExistence type="predicted"/>
<evidence type="ECO:0000256" key="1">
    <source>
        <dbReference type="SAM" id="MobiDB-lite"/>
    </source>
</evidence>
<evidence type="ECO:0000313" key="2">
    <source>
        <dbReference type="EMBL" id="OAQ65985.1"/>
    </source>
</evidence>
<dbReference type="OrthoDB" id="435402at2759"/>
<dbReference type="GeneID" id="28850429"/>
<dbReference type="KEGG" id="pchm:VFPPC_07601"/>
<dbReference type="Proteomes" id="UP000078397">
    <property type="component" value="Unassembled WGS sequence"/>
</dbReference>
<evidence type="ECO:0000313" key="3">
    <source>
        <dbReference type="Proteomes" id="UP000078397"/>
    </source>
</evidence>
<feature type="compositionally biased region" description="Basic and acidic residues" evidence="1">
    <location>
        <begin position="18"/>
        <end position="31"/>
    </location>
</feature>
<feature type="region of interest" description="Disordered" evidence="1">
    <location>
        <begin position="435"/>
        <end position="461"/>
    </location>
</feature>
<dbReference type="InterPro" id="IPR018606">
    <property type="entry name" value="Arb1"/>
</dbReference>
<reference evidence="2 3" key="1">
    <citation type="journal article" date="2016" name="PLoS Pathog.">
        <title>Biosynthesis of antibiotic leucinostatins in bio-control fungus Purpureocillium lilacinum and their inhibition on phytophthora revealed by genome mining.</title>
        <authorList>
            <person name="Wang G."/>
            <person name="Liu Z."/>
            <person name="Lin R."/>
            <person name="Li E."/>
            <person name="Mao Z."/>
            <person name="Ling J."/>
            <person name="Yang Y."/>
            <person name="Yin W.B."/>
            <person name="Xie B."/>
        </authorList>
    </citation>
    <scope>NUCLEOTIDE SEQUENCE [LARGE SCALE GENOMIC DNA]</scope>
    <source>
        <strain evidence="2">170</strain>
    </source>
</reference>
<gene>
    <name evidence="2" type="ORF">VFPPC_07601</name>
</gene>
<feature type="region of interest" description="Disordered" evidence="1">
    <location>
        <begin position="17"/>
        <end position="81"/>
    </location>
</feature>
<dbReference type="EMBL" id="LSBJ02000004">
    <property type="protein sequence ID" value="OAQ65985.1"/>
    <property type="molecule type" value="Genomic_DNA"/>
</dbReference>
<keyword evidence="3" id="KW-1185">Reference proteome</keyword>
<protein>
    <submittedName>
        <fullName evidence="2">Argonaute complex, subunit Arb1</fullName>
    </submittedName>
</protein>
<dbReference type="GO" id="GO:0033167">
    <property type="term" value="C:ARC complex"/>
    <property type="evidence" value="ECO:0007669"/>
    <property type="project" value="InterPro"/>
</dbReference>
<dbReference type="STRING" id="1380566.A0A179FK44"/>
<sequence>MLPQTIDTNLANETADMAEEKASQHHWHSEAEASNGRDMTPVIMPGGAATTKTKKKRRGNRSAAQRGPTALPRNRGTGFEEYFADPPMTPDEAEEERVEIYAKCLPFEERIQSCIQRFRARRRLQGEQTRFFDEYLFLGGVDTRDNAFSGLDPRDLKDLTPTQRREATATDIVHGVCGTDDQFYNGDNENWSVDFAGVAAGYFSTSLGQLTGFEPNKTESLIGLVENFLRYVLHHEVCPEFNDSVTAALQVCDLPGCFNLAATELFSSVESSDWSFLTFSRPGGFDPKTTFLAVCALCDESTTLDEFTQGSLKASRQQSYTMEVFKIELPSSSMLDKFVALRIEGSGYNIEPVGKVFLEPTLIEDGWENPKGGDSPQDRSIWVYLEVSLLANVVPKMKMDITLIELSTGIWFIKTISRIVPSFYTFLPQQLMRHYKQPRDDDRPAPSIHDPATDEVEASHQ</sequence>
<dbReference type="Pfam" id="PF09692">
    <property type="entry name" value="Arb1"/>
    <property type="match status" value="1"/>
</dbReference>
<dbReference type="GO" id="GO:0031047">
    <property type="term" value="P:regulatory ncRNA-mediated gene silencing"/>
    <property type="evidence" value="ECO:0007669"/>
    <property type="project" value="InterPro"/>
</dbReference>
<organism evidence="2 3">
    <name type="scientific">Pochonia chlamydosporia 170</name>
    <dbReference type="NCBI Taxonomy" id="1380566"/>
    <lineage>
        <taxon>Eukaryota</taxon>
        <taxon>Fungi</taxon>
        <taxon>Dikarya</taxon>
        <taxon>Ascomycota</taxon>
        <taxon>Pezizomycotina</taxon>
        <taxon>Sordariomycetes</taxon>
        <taxon>Hypocreomycetidae</taxon>
        <taxon>Hypocreales</taxon>
        <taxon>Clavicipitaceae</taxon>
        <taxon>Pochonia</taxon>
    </lineage>
</organism>
<comment type="caution">
    <text evidence="2">The sequence shown here is derived from an EMBL/GenBank/DDBJ whole genome shotgun (WGS) entry which is preliminary data.</text>
</comment>
<dbReference type="RefSeq" id="XP_018143072.1">
    <property type="nucleotide sequence ID" value="XM_018286435.1"/>
</dbReference>
<dbReference type="AlphaFoldDB" id="A0A179FK44"/>